<evidence type="ECO:0000313" key="14">
    <source>
        <dbReference type="Proteomes" id="UP000198875"/>
    </source>
</evidence>
<sequence length="470" mass="48393">MLTLALSLLAVVLAFAVIRPRGLPEAVAAVPAALILLAAGAISVRQATQEVSGLAGVVGFLGAVLVLAKLCDDEGLFEAAGAAIARGRVGSGGLLARVFVIASLITAVLSLDAAVVLLTPVVLIAVGRLRTPVRPYAYATAHLANGASLLLPVSNLTNLLAFHTANISFTRFTLLMGLPWLATIATLYVVFRLFFARDLRAQPESGQPGPPPRPPIFVLVVVGLTLAGFTVAQSVGVAPAWVALAGAGVLAVRSLNRGHTSVADIVRSVHPSFLLFVLALGVVVQAVMANGMDRAMSQVLPSGSGLPSLLAIAAIAAVLSNIVNNLPATLVLLPLVASAGPVVILAVLIGVNIGPNLTYVGSLSNLLWRRVLRQNDVDAGVGEYTRLGVCTVPVSLTVAVVALWASARLLGAQWRSRARRSRATRVATINPVATASAAQPGDGTHVGKGERCPPRRRSKRSSSSISALAV</sequence>
<keyword evidence="6 11" id="KW-0812">Transmembrane</keyword>
<feature type="compositionally biased region" description="Low complexity" evidence="10">
    <location>
        <begin position="461"/>
        <end position="470"/>
    </location>
</feature>
<organism evidence="13 14">
    <name type="scientific">Mycobacterium bohemicum DSM 44277</name>
    <dbReference type="NCBI Taxonomy" id="1236609"/>
    <lineage>
        <taxon>Bacteria</taxon>
        <taxon>Bacillati</taxon>
        <taxon>Actinomycetota</taxon>
        <taxon>Actinomycetes</taxon>
        <taxon>Mycobacteriales</taxon>
        <taxon>Mycobacteriaceae</taxon>
        <taxon>Mycobacterium</taxon>
    </lineage>
</organism>
<keyword evidence="4" id="KW-0813">Transport</keyword>
<dbReference type="AlphaFoldDB" id="A0A0U0W8G4"/>
<feature type="transmembrane region" description="Helical" evidence="11">
    <location>
        <begin position="26"/>
        <end position="44"/>
    </location>
</feature>
<feature type="transmembrane region" description="Helical" evidence="11">
    <location>
        <begin position="98"/>
        <end position="124"/>
    </location>
</feature>
<dbReference type="GO" id="GO:0015105">
    <property type="term" value="F:arsenite transmembrane transporter activity"/>
    <property type="evidence" value="ECO:0007669"/>
    <property type="project" value="InterPro"/>
</dbReference>
<accession>A0A0U0W8G4</accession>
<dbReference type="InterPro" id="IPR000802">
    <property type="entry name" value="Arsenical_pump_ArsB"/>
</dbReference>
<keyword evidence="5" id="KW-1003">Cell membrane</keyword>
<evidence type="ECO:0000256" key="9">
    <source>
        <dbReference type="ARBA" id="ARBA00023136"/>
    </source>
</evidence>
<evidence type="ECO:0000256" key="8">
    <source>
        <dbReference type="ARBA" id="ARBA00022989"/>
    </source>
</evidence>
<name>A0A0U0W8G4_MYCBE</name>
<evidence type="ECO:0000256" key="4">
    <source>
        <dbReference type="ARBA" id="ARBA00022448"/>
    </source>
</evidence>
<evidence type="ECO:0000256" key="2">
    <source>
        <dbReference type="ARBA" id="ARBA00006433"/>
    </source>
</evidence>
<feature type="transmembrane region" description="Helical" evidence="11">
    <location>
        <begin position="392"/>
        <end position="411"/>
    </location>
</feature>
<dbReference type="Pfam" id="PF03600">
    <property type="entry name" value="CitMHS"/>
    <property type="match status" value="1"/>
</dbReference>
<feature type="transmembrane region" description="Helical" evidence="11">
    <location>
        <begin position="174"/>
        <end position="195"/>
    </location>
</feature>
<feature type="transmembrane region" description="Helical" evidence="11">
    <location>
        <begin position="268"/>
        <end position="292"/>
    </location>
</feature>
<keyword evidence="7" id="KW-0059">Arsenical resistance</keyword>
<evidence type="ECO:0000256" key="6">
    <source>
        <dbReference type="ARBA" id="ARBA00022692"/>
    </source>
</evidence>
<keyword evidence="8 11" id="KW-1133">Transmembrane helix</keyword>
<evidence type="ECO:0000256" key="3">
    <source>
        <dbReference type="ARBA" id="ARBA00009843"/>
    </source>
</evidence>
<feature type="transmembrane region" description="Helical" evidence="11">
    <location>
        <begin position="330"/>
        <end position="353"/>
    </location>
</feature>
<comment type="similarity">
    <text evidence="3">Belongs to the CitM (TC 2.A.11) transporter family.</text>
</comment>
<dbReference type="PANTHER" id="PTHR43302">
    <property type="entry name" value="TRANSPORTER ARSB-RELATED"/>
    <property type="match status" value="1"/>
</dbReference>
<evidence type="ECO:0000313" key="13">
    <source>
        <dbReference type="EMBL" id="CPR11141.1"/>
    </source>
</evidence>
<reference evidence="13 14" key="1">
    <citation type="submission" date="2015-03" db="EMBL/GenBank/DDBJ databases">
        <authorList>
            <person name="Murphy D."/>
        </authorList>
    </citation>
    <scope>NUCLEOTIDE SEQUENCE [LARGE SCALE GENOMIC DNA]</scope>
    <source>
        <strain evidence="13 14">DSM 44277</strain>
    </source>
</reference>
<keyword evidence="9 11" id="KW-0472">Membrane</keyword>
<dbReference type="GO" id="GO:0046685">
    <property type="term" value="P:response to arsenic-containing substance"/>
    <property type="evidence" value="ECO:0007669"/>
    <property type="project" value="UniProtKB-KW"/>
</dbReference>
<dbReference type="InterPro" id="IPR004680">
    <property type="entry name" value="Cit_transptr-like_dom"/>
</dbReference>
<comment type="subcellular location">
    <subcellularLocation>
        <location evidence="1">Cell membrane</location>
        <topology evidence="1">Multi-pass membrane protein</topology>
    </subcellularLocation>
</comment>
<dbReference type="Proteomes" id="UP000198875">
    <property type="component" value="Unassembled WGS sequence"/>
</dbReference>
<protein>
    <submittedName>
        <fullName evidence="13">Arsenical pump membrane protein</fullName>
    </submittedName>
</protein>
<evidence type="ECO:0000256" key="10">
    <source>
        <dbReference type="SAM" id="MobiDB-lite"/>
    </source>
</evidence>
<feature type="region of interest" description="Disordered" evidence="10">
    <location>
        <begin position="437"/>
        <end position="470"/>
    </location>
</feature>
<feature type="transmembrane region" description="Helical" evidence="11">
    <location>
        <begin position="304"/>
        <end position="323"/>
    </location>
</feature>
<dbReference type="PRINTS" id="PR00758">
    <property type="entry name" value="ARSENICPUMP"/>
</dbReference>
<proteinExistence type="inferred from homology"/>
<feature type="transmembrane region" description="Helical" evidence="11">
    <location>
        <begin position="216"/>
        <end position="232"/>
    </location>
</feature>
<evidence type="ECO:0000256" key="5">
    <source>
        <dbReference type="ARBA" id="ARBA00022475"/>
    </source>
</evidence>
<comment type="similarity">
    <text evidence="2">Belongs to the ArsB family.</text>
</comment>
<feature type="domain" description="Citrate transporter-like" evidence="12">
    <location>
        <begin position="17"/>
        <end position="341"/>
    </location>
</feature>
<evidence type="ECO:0000256" key="1">
    <source>
        <dbReference type="ARBA" id="ARBA00004651"/>
    </source>
</evidence>
<gene>
    <name evidence="13" type="ORF">BN971_02422</name>
</gene>
<evidence type="ECO:0000256" key="11">
    <source>
        <dbReference type="SAM" id="Phobius"/>
    </source>
</evidence>
<evidence type="ECO:0000259" key="12">
    <source>
        <dbReference type="Pfam" id="PF03600"/>
    </source>
</evidence>
<dbReference type="PANTHER" id="PTHR43302:SF5">
    <property type="entry name" value="TRANSPORTER ARSB-RELATED"/>
    <property type="match status" value="1"/>
</dbReference>
<feature type="transmembrane region" description="Helical" evidence="11">
    <location>
        <begin position="51"/>
        <end position="68"/>
    </location>
</feature>
<evidence type="ECO:0000256" key="7">
    <source>
        <dbReference type="ARBA" id="ARBA00022849"/>
    </source>
</evidence>
<dbReference type="EMBL" id="CSTD01000002">
    <property type="protein sequence ID" value="CPR11141.1"/>
    <property type="molecule type" value="Genomic_DNA"/>
</dbReference>
<dbReference type="GO" id="GO:0005886">
    <property type="term" value="C:plasma membrane"/>
    <property type="evidence" value="ECO:0007669"/>
    <property type="project" value="UniProtKB-SubCell"/>
</dbReference>